<dbReference type="GO" id="GO:0016874">
    <property type="term" value="F:ligase activity"/>
    <property type="evidence" value="ECO:0007669"/>
    <property type="project" value="UniProtKB-KW"/>
</dbReference>
<protein>
    <submittedName>
        <fullName evidence="7">O-antigen ligase-like membrane protein</fullName>
    </submittedName>
</protein>
<proteinExistence type="predicted"/>
<dbReference type="AlphaFoldDB" id="A0A362XBD3"/>
<feature type="transmembrane region" description="Helical" evidence="5">
    <location>
        <begin position="556"/>
        <end position="573"/>
    </location>
</feature>
<feature type="transmembrane region" description="Helical" evidence="5">
    <location>
        <begin position="167"/>
        <end position="185"/>
    </location>
</feature>
<feature type="transmembrane region" description="Helical" evidence="5">
    <location>
        <begin position="395"/>
        <end position="413"/>
    </location>
</feature>
<dbReference type="InterPro" id="IPR007016">
    <property type="entry name" value="O-antigen_ligase-rel_domated"/>
</dbReference>
<comment type="subcellular location">
    <subcellularLocation>
        <location evidence="1">Membrane</location>
        <topology evidence="1">Multi-pass membrane protein</topology>
    </subcellularLocation>
</comment>
<feature type="domain" description="O-antigen ligase-related" evidence="6">
    <location>
        <begin position="362"/>
        <end position="514"/>
    </location>
</feature>
<keyword evidence="7" id="KW-0436">Ligase</keyword>
<dbReference type="EMBL" id="PVEO01000003">
    <property type="protein sequence ID" value="PQV49656.1"/>
    <property type="molecule type" value="Genomic_DNA"/>
</dbReference>
<gene>
    <name evidence="7" type="ORF">CLV33_103294</name>
</gene>
<organism evidence="7 8">
    <name type="scientific">Jejuia pallidilutea</name>
    <dbReference type="NCBI Taxonomy" id="504487"/>
    <lineage>
        <taxon>Bacteria</taxon>
        <taxon>Pseudomonadati</taxon>
        <taxon>Bacteroidota</taxon>
        <taxon>Flavobacteriia</taxon>
        <taxon>Flavobacteriales</taxon>
        <taxon>Flavobacteriaceae</taxon>
        <taxon>Jejuia</taxon>
    </lineage>
</organism>
<evidence type="ECO:0000256" key="5">
    <source>
        <dbReference type="SAM" id="Phobius"/>
    </source>
</evidence>
<dbReference type="GO" id="GO:0016020">
    <property type="term" value="C:membrane"/>
    <property type="evidence" value="ECO:0007669"/>
    <property type="project" value="UniProtKB-SubCell"/>
</dbReference>
<sequence>MRFNKKLFYVFICITIIILTIVVVYGYEKYTCIEETTFSTIHITHSKQIRSEGLTLYASGQSEPDFNYSRPYKFKSINDSILSTKLDDSLKLRAFRCYFEYQGEKIHIKSIDLLSDSKKYSIDLNEKFKNHGLRFKNDGFNFEVMQSNGFIETPKKFLYPSDFKNLYKFYLPIFFIVCLLTYLVYKLKHVKINLKTIGLPEISIGVLILCEFLPPPTYNVALILGAVINIRRISVKKIVQNKINLFFIAFFIIYLLNNLFVTDKSYLHLGTVERFLPFLVLAIIIPSINNRKCLALFPISAILIGIGLTVTSIIDVFIHGNMVFLSFDNFSKYLHPVYYSYLLFFSILYIQFYYWEKFKYIILFILFCFLVFSGSKMVFIFTLLAFLIPLIKSKMIFIVIIPLAVIVLLFSPLKNRFYDILDENDFSILQEEKITDANDARINGLTFRLILWREALKTMHGVDYIIGKGVTKQTNKILENKLVNLGMLSHKNFNPHNQYIDTFWRTGIIGLLSLILIPIYSLVIGINKKDKLLILFCLFMLAVMCSESIFGRVNGIYFFTTVILILINTAKEINEDSYIRN</sequence>
<feature type="transmembrane region" description="Helical" evidence="5">
    <location>
        <begin position="7"/>
        <end position="27"/>
    </location>
</feature>
<evidence type="ECO:0000256" key="2">
    <source>
        <dbReference type="ARBA" id="ARBA00022692"/>
    </source>
</evidence>
<dbReference type="Pfam" id="PF04932">
    <property type="entry name" value="Wzy_C"/>
    <property type="match status" value="1"/>
</dbReference>
<evidence type="ECO:0000256" key="4">
    <source>
        <dbReference type="ARBA" id="ARBA00023136"/>
    </source>
</evidence>
<feature type="transmembrane region" description="Helical" evidence="5">
    <location>
        <begin position="272"/>
        <end position="289"/>
    </location>
</feature>
<evidence type="ECO:0000313" key="7">
    <source>
        <dbReference type="EMBL" id="PQV49656.1"/>
    </source>
</evidence>
<feature type="transmembrane region" description="Helical" evidence="5">
    <location>
        <begin position="361"/>
        <end position="388"/>
    </location>
</feature>
<comment type="caution">
    <text evidence="7">The sequence shown here is derived from an EMBL/GenBank/DDBJ whole genome shotgun (WGS) entry which is preliminary data.</text>
</comment>
<feature type="transmembrane region" description="Helical" evidence="5">
    <location>
        <begin position="338"/>
        <end position="355"/>
    </location>
</feature>
<dbReference type="Proteomes" id="UP000251545">
    <property type="component" value="Unassembled WGS sequence"/>
</dbReference>
<keyword evidence="2 5" id="KW-0812">Transmembrane</keyword>
<name>A0A362XBD3_9FLAO</name>
<reference evidence="7 8" key="1">
    <citation type="submission" date="2018-02" db="EMBL/GenBank/DDBJ databases">
        <title>Genomic Encyclopedia of Archaeal and Bacterial Type Strains, Phase II (KMG-II): from individual species to whole genera.</title>
        <authorList>
            <person name="Goeker M."/>
        </authorList>
    </citation>
    <scope>NUCLEOTIDE SEQUENCE [LARGE SCALE GENOMIC DNA]</scope>
    <source>
        <strain evidence="7 8">DSM 21165</strain>
    </source>
</reference>
<feature type="transmembrane region" description="Helical" evidence="5">
    <location>
        <begin position="243"/>
        <end position="260"/>
    </location>
</feature>
<accession>A0A362XBD3</accession>
<feature type="transmembrane region" description="Helical" evidence="5">
    <location>
        <begin position="503"/>
        <end position="525"/>
    </location>
</feature>
<keyword evidence="3 5" id="KW-1133">Transmembrane helix</keyword>
<evidence type="ECO:0000256" key="1">
    <source>
        <dbReference type="ARBA" id="ARBA00004141"/>
    </source>
</evidence>
<evidence type="ECO:0000259" key="6">
    <source>
        <dbReference type="Pfam" id="PF04932"/>
    </source>
</evidence>
<evidence type="ECO:0000256" key="3">
    <source>
        <dbReference type="ARBA" id="ARBA00022989"/>
    </source>
</evidence>
<keyword evidence="4 5" id="KW-0472">Membrane</keyword>
<evidence type="ECO:0000313" key="8">
    <source>
        <dbReference type="Proteomes" id="UP000251545"/>
    </source>
</evidence>
<feature type="transmembrane region" description="Helical" evidence="5">
    <location>
        <begin position="295"/>
        <end position="318"/>
    </location>
</feature>